<evidence type="ECO:0000256" key="3">
    <source>
        <dbReference type="ARBA" id="ARBA00022475"/>
    </source>
</evidence>
<keyword evidence="7 9" id="KW-0472">Membrane</keyword>
<keyword evidence="2 9" id="KW-0813">Transport</keyword>
<keyword evidence="4 9" id="KW-0997">Cell inner membrane</keyword>
<keyword evidence="6 9" id="KW-1133">Transmembrane helix</keyword>
<evidence type="ECO:0000256" key="9">
    <source>
        <dbReference type="RuleBase" id="RU369079"/>
    </source>
</evidence>
<feature type="transmembrane region" description="Helical" evidence="9">
    <location>
        <begin position="95"/>
        <end position="113"/>
    </location>
</feature>
<comment type="similarity">
    <text evidence="8 9">Belongs to the TRAP transporter small permease family.</text>
</comment>
<evidence type="ECO:0000313" key="11">
    <source>
        <dbReference type="EMBL" id="GHB21975.1"/>
    </source>
</evidence>
<dbReference type="RefSeq" id="WP_189444640.1">
    <property type="nucleotide sequence ID" value="NZ_BMZI01000004.1"/>
</dbReference>
<keyword evidence="3" id="KW-1003">Cell membrane</keyword>
<evidence type="ECO:0000256" key="8">
    <source>
        <dbReference type="ARBA" id="ARBA00038436"/>
    </source>
</evidence>
<dbReference type="PANTHER" id="PTHR35011:SF4">
    <property type="entry name" value="SLL1102 PROTEIN"/>
    <property type="match status" value="1"/>
</dbReference>
<comment type="function">
    <text evidence="9">Part of the tripartite ATP-independent periplasmic (TRAP) transport system.</text>
</comment>
<comment type="subcellular location">
    <subcellularLocation>
        <location evidence="1 9">Cell inner membrane</location>
        <topology evidence="1 9">Multi-pass membrane protein</topology>
    </subcellularLocation>
</comment>
<reference evidence="12" key="1">
    <citation type="journal article" date="2019" name="Int. J. Syst. Evol. Microbiol.">
        <title>The Global Catalogue of Microorganisms (GCM) 10K type strain sequencing project: providing services to taxonomists for standard genome sequencing and annotation.</title>
        <authorList>
            <consortium name="The Broad Institute Genomics Platform"/>
            <consortium name="The Broad Institute Genome Sequencing Center for Infectious Disease"/>
            <person name="Wu L."/>
            <person name="Ma J."/>
        </authorList>
    </citation>
    <scope>NUCLEOTIDE SEQUENCE [LARGE SCALE GENOMIC DNA]</scope>
    <source>
        <strain evidence="12">KCTC 32998</strain>
    </source>
</reference>
<evidence type="ECO:0000259" key="10">
    <source>
        <dbReference type="Pfam" id="PF04290"/>
    </source>
</evidence>
<dbReference type="Proteomes" id="UP000646745">
    <property type="component" value="Unassembled WGS sequence"/>
</dbReference>
<feature type="transmembrane region" description="Helical" evidence="9">
    <location>
        <begin position="20"/>
        <end position="43"/>
    </location>
</feature>
<proteinExistence type="inferred from homology"/>
<name>A0ABQ3E7K1_9GAMM</name>
<keyword evidence="5 9" id="KW-0812">Transmembrane</keyword>
<comment type="subunit">
    <text evidence="9">The complex comprises the extracytoplasmic solute receptor protein and the two transmembrane proteins.</text>
</comment>
<protein>
    <recommendedName>
        <fullName evidence="9">TRAP transporter small permease protein</fullName>
    </recommendedName>
</protein>
<feature type="transmembrane region" description="Helical" evidence="9">
    <location>
        <begin position="49"/>
        <end position="70"/>
    </location>
</feature>
<evidence type="ECO:0000313" key="12">
    <source>
        <dbReference type="Proteomes" id="UP000646745"/>
    </source>
</evidence>
<keyword evidence="12" id="KW-1185">Reference proteome</keyword>
<evidence type="ECO:0000256" key="2">
    <source>
        <dbReference type="ARBA" id="ARBA00022448"/>
    </source>
</evidence>
<dbReference type="InterPro" id="IPR007387">
    <property type="entry name" value="TRAP_DctQ"/>
</dbReference>
<evidence type="ECO:0000256" key="7">
    <source>
        <dbReference type="ARBA" id="ARBA00023136"/>
    </source>
</evidence>
<evidence type="ECO:0000256" key="5">
    <source>
        <dbReference type="ARBA" id="ARBA00022692"/>
    </source>
</evidence>
<sequence length="191" mass="21049">MRLLSRLAAGMDRLSAFIGYGCAVLFFVCILLSAFEVVMRYVFNAPTQWTFETVMAVCATSWVLASGYVTQRRRHIAITMIELVVPASVWRKMELVAMVVAVFALAALVWAAWEPALMSMHGPERSGSSFNPPLPAYLKPMLVVGAILYILQLLSNIIHWFEGPSTGAAVSAGSDHQFADNANHANRERDV</sequence>
<gene>
    <name evidence="11" type="ORF">GCM10009038_21110</name>
</gene>
<feature type="transmembrane region" description="Helical" evidence="9">
    <location>
        <begin position="133"/>
        <end position="151"/>
    </location>
</feature>
<feature type="domain" description="Tripartite ATP-independent periplasmic transporters DctQ component" evidence="10">
    <location>
        <begin position="30"/>
        <end position="161"/>
    </location>
</feature>
<evidence type="ECO:0000256" key="1">
    <source>
        <dbReference type="ARBA" id="ARBA00004429"/>
    </source>
</evidence>
<dbReference type="PANTHER" id="PTHR35011">
    <property type="entry name" value="2,3-DIKETO-L-GULONATE TRAP TRANSPORTER SMALL PERMEASE PROTEIN YIAM"/>
    <property type="match status" value="1"/>
</dbReference>
<evidence type="ECO:0000256" key="4">
    <source>
        <dbReference type="ARBA" id="ARBA00022519"/>
    </source>
</evidence>
<dbReference type="EMBL" id="BMZI01000004">
    <property type="protein sequence ID" value="GHB21975.1"/>
    <property type="molecule type" value="Genomic_DNA"/>
</dbReference>
<accession>A0ABQ3E7K1</accession>
<dbReference type="InterPro" id="IPR055348">
    <property type="entry name" value="DctQ"/>
</dbReference>
<evidence type="ECO:0000256" key="6">
    <source>
        <dbReference type="ARBA" id="ARBA00022989"/>
    </source>
</evidence>
<dbReference type="Pfam" id="PF04290">
    <property type="entry name" value="DctQ"/>
    <property type="match status" value="1"/>
</dbReference>
<comment type="caution">
    <text evidence="11">The sequence shown here is derived from an EMBL/GenBank/DDBJ whole genome shotgun (WGS) entry which is preliminary data.</text>
</comment>
<organism evidence="11 12">
    <name type="scientific">Salinicola rhizosphaerae</name>
    <dbReference type="NCBI Taxonomy" id="1443141"/>
    <lineage>
        <taxon>Bacteria</taxon>
        <taxon>Pseudomonadati</taxon>
        <taxon>Pseudomonadota</taxon>
        <taxon>Gammaproteobacteria</taxon>
        <taxon>Oceanospirillales</taxon>
        <taxon>Halomonadaceae</taxon>
        <taxon>Salinicola</taxon>
    </lineage>
</organism>